<comment type="similarity">
    <text evidence="3">Belongs to the anthranilate phosphoribosyltransferase family.</text>
</comment>
<feature type="binding site" evidence="3">
    <location>
        <position position="120"/>
    </location>
    <ligand>
        <name>anthranilate</name>
        <dbReference type="ChEBI" id="CHEBI:16567"/>
        <label>1</label>
    </ligand>
</feature>
<evidence type="ECO:0000256" key="2">
    <source>
        <dbReference type="ARBA" id="ARBA00022679"/>
    </source>
</evidence>
<keyword evidence="7" id="KW-1185">Reference proteome</keyword>
<evidence type="ECO:0000313" key="7">
    <source>
        <dbReference type="Proteomes" id="UP001501844"/>
    </source>
</evidence>
<feature type="binding site" evidence="3">
    <location>
        <position position="234"/>
    </location>
    <ligand>
        <name>Mg(2+)</name>
        <dbReference type="ChEBI" id="CHEBI:18420"/>
        <label>2</label>
    </ligand>
</feature>
<keyword evidence="3" id="KW-0028">Amino-acid biosynthesis</keyword>
<evidence type="ECO:0000313" key="6">
    <source>
        <dbReference type="EMBL" id="GAA4299146.1"/>
    </source>
</evidence>
<dbReference type="Proteomes" id="UP001501844">
    <property type="component" value="Unassembled WGS sequence"/>
</dbReference>
<feature type="binding site" evidence="3">
    <location>
        <begin position="92"/>
        <end position="93"/>
    </location>
    <ligand>
        <name>5-phospho-alpha-D-ribose 1-diphosphate</name>
        <dbReference type="ChEBI" id="CHEBI:58017"/>
    </ligand>
</feature>
<dbReference type="InterPro" id="IPR035902">
    <property type="entry name" value="Nuc_phospho_transferase"/>
</dbReference>
<dbReference type="SUPFAM" id="SSF52418">
    <property type="entry name" value="Nucleoside phosphorylase/phosphoribosyltransferase catalytic domain"/>
    <property type="match status" value="1"/>
</dbReference>
<dbReference type="Pfam" id="PF02885">
    <property type="entry name" value="Glycos_trans_3N"/>
    <property type="match status" value="1"/>
</dbReference>
<feature type="domain" description="Glycosyl transferase family 3 N-terminal" evidence="5">
    <location>
        <begin position="12"/>
        <end position="73"/>
    </location>
</feature>
<dbReference type="InterPro" id="IPR000312">
    <property type="entry name" value="Glycosyl_Trfase_fam3"/>
</dbReference>
<comment type="pathway">
    <text evidence="3">Amino-acid biosynthesis; L-tryptophan biosynthesis; L-tryptophan from chorismate: step 2/5.</text>
</comment>
<accession>A0ABP8FAQ2</accession>
<evidence type="ECO:0000256" key="3">
    <source>
        <dbReference type="HAMAP-Rule" id="MF_00211"/>
    </source>
</evidence>
<comment type="cofactor">
    <cofactor evidence="3">
        <name>Mg(2+)</name>
        <dbReference type="ChEBI" id="CHEBI:18420"/>
    </cofactor>
    <text evidence="3">Binds 2 magnesium ions per monomer.</text>
</comment>
<comment type="caution">
    <text evidence="3">Lacks conserved residue(s) required for the propagation of feature annotation.</text>
</comment>
<comment type="subunit">
    <text evidence="3">Homodimer.</text>
</comment>
<feature type="binding site" evidence="3">
    <location>
        <begin position="99"/>
        <end position="102"/>
    </location>
    <ligand>
        <name>5-phospho-alpha-D-ribose 1-diphosphate</name>
        <dbReference type="ChEBI" id="CHEBI:58017"/>
    </ligand>
</feature>
<dbReference type="Gene3D" id="1.20.970.10">
    <property type="entry name" value="Transferase, Pyrimidine Nucleoside Phosphorylase, Chain C"/>
    <property type="match status" value="1"/>
</dbReference>
<feature type="binding site" evidence="3">
    <location>
        <position position="234"/>
    </location>
    <ligand>
        <name>Mg(2+)</name>
        <dbReference type="ChEBI" id="CHEBI:18420"/>
        <label>1</label>
    </ligand>
</feature>
<keyword evidence="3" id="KW-0460">Magnesium</keyword>
<feature type="binding site" evidence="3">
    <location>
        <position position="89"/>
    </location>
    <ligand>
        <name>anthranilate</name>
        <dbReference type="ChEBI" id="CHEBI:16567"/>
        <label>1</label>
    </ligand>
</feature>
<comment type="function">
    <text evidence="3">Catalyzes the transfer of the phosphoribosyl group of 5-phosphorylribose-1-pyrophosphate (PRPP) to anthranilate to yield N-(5'-phosphoribosyl)-anthranilate (PRA).</text>
</comment>
<feature type="binding site" evidence="3">
    <location>
        <position position="101"/>
    </location>
    <ligand>
        <name>Mg(2+)</name>
        <dbReference type="ChEBI" id="CHEBI:18420"/>
        <label>1</label>
    </ligand>
</feature>
<dbReference type="NCBIfam" id="TIGR01245">
    <property type="entry name" value="trpD"/>
    <property type="match status" value="1"/>
</dbReference>
<reference evidence="7" key="1">
    <citation type="journal article" date="2019" name="Int. J. Syst. Evol. Microbiol.">
        <title>The Global Catalogue of Microorganisms (GCM) 10K type strain sequencing project: providing services to taxonomists for standard genome sequencing and annotation.</title>
        <authorList>
            <consortium name="The Broad Institute Genomics Platform"/>
            <consortium name="The Broad Institute Genome Sequencing Center for Infectious Disease"/>
            <person name="Wu L."/>
            <person name="Ma J."/>
        </authorList>
    </citation>
    <scope>NUCLEOTIDE SEQUENCE [LARGE SCALE GENOMIC DNA]</scope>
    <source>
        <strain evidence="7">JCM 17917</strain>
    </source>
</reference>
<keyword evidence="1 3" id="KW-0328">Glycosyltransferase</keyword>
<dbReference type="EC" id="2.4.2.18" evidence="3"/>
<dbReference type="PANTHER" id="PTHR43285">
    <property type="entry name" value="ANTHRANILATE PHOSPHORIBOSYLTRANSFERASE"/>
    <property type="match status" value="1"/>
</dbReference>
<feature type="binding site" evidence="3">
    <location>
        <position position="129"/>
    </location>
    <ligand>
        <name>5-phospho-alpha-D-ribose 1-diphosphate</name>
        <dbReference type="ChEBI" id="CHEBI:58017"/>
    </ligand>
</feature>
<protein>
    <recommendedName>
        <fullName evidence="3">Anthranilate phosphoribosyltransferase</fullName>
        <ecNumber evidence="3">2.4.2.18</ecNumber>
    </recommendedName>
</protein>
<sequence>MDIFCRFHFSMKNILQQLTEHKTLTKETAREVLIGIGKGEANASQLAAFMTVFLMRNITVQELDGFREAMLELCLLPDLGTDKVIDLCGTGGDGKDTFNISTLASFVVAGAGYKVAKHGNFGVSSVCGSSNVMAHLGYTFTNDSTELKAKLERANICFMHAPSFHPAMREVAPIRKDLGVKTFFNMLGPMINPAKPQYQLVGVFSLELLRLYTYLYQQTGKRFALVHSLDGYDEVSLTGAFKLVTPKGEEILQPSDLGLPTYTPEQLDGGTTVADSAAIFLDVLNGNATQAQQDAVIANAGLGIYCADENLTLQESIAKARQSLANKQALHSFNQLLAN</sequence>
<evidence type="ECO:0000256" key="1">
    <source>
        <dbReference type="ARBA" id="ARBA00022676"/>
    </source>
</evidence>
<evidence type="ECO:0000259" key="4">
    <source>
        <dbReference type="Pfam" id="PF00591"/>
    </source>
</evidence>
<dbReference type="EMBL" id="BAABGX010000001">
    <property type="protein sequence ID" value="GAA4299146.1"/>
    <property type="molecule type" value="Genomic_DNA"/>
</dbReference>
<dbReference type="InterPro" id="IPR036320">
    <property type="entry name" value="Glycosyl_Trfase_fam3_N_dom_sf"/>
</dbReference>
<dbReference type="GO" id="GO:0016757">
    <property type="term" value="F:glycosyltransferase activity"/>
    <property type="evidence" value="ECO:0007669"/>
    <property type="project" value="UniProtKB-KW"/>
</dbReference>
<feature type="binding site" evidence="3">
    <location>
        <begin position="117"/>
        <end position="125"/>
    </location>
    <ligand>
        <name>5-phospho-alpha-D-ribose 1-diphosphate</name>
        <dbReference type="ChEBI" id="CHEBI:58017"/>
    </ligand>
</feature>
<feature type="binding site" evidence="3">
    <location>
        <position position="175"/>
    </location>
    <ligand>
        <name>anthranilate</name>
        <dbReference type="ChEBI" id="CHEBI:16567"/>
        <label>2</label>
    </ligand>
</feature>
<gene>
    <name evidence="3 6" type="primary">trpD</name>
    <name evidence="6" type="ORF">GCM10023183_08050</name>
</gene>
<comment type="caution">
    <text evidence="6">The sequence shown here is derived from an EMBL/GenBank/DDBJ whole genome shotgun (WGS) entry which is preliminary data.</text>
</comment>
<feature type="binding site" evidence="3">
    <location>
        <position position="233"/>
    </location>
    <ligand>
        <name>Mg(2+)</name>
        <dbReference type="ChEBI" id="CHEBI:18420"/>
        <label>2</label>
    </ligand>
</feature>
<dbReference type="Pfam" id="PF00591">
    <property type="entry name" value="Glycos_transf_3"/>
    <property type="match status" value="1"/>
</dbReference>
<evidence type="ECO:0000259" key="5">
    <source>
        <dbReference type="Pfam" id="PF02885"/>
    </source>
</evidence>
<keyword evidence="2 3" id="KW-0808">Transferase</keyword>
<dbReference type="SUPFAM" id="SSF47648">
    <property type="entry name" value="Nucleoside phosphorylase/phosphoribosyltransferase N-terminal domain"/>
    <property type="match status" value="1"/>
</dbReference>
<organism evidence="6 7">
    <name type="scientific">Nibribacter koreensis</name>
    <dbReference type="NCBI Taxonomy" id="1084519"/>
    <lineage>
        <taxon>Bacteria</taxon>
        <taxon>Pseudomonadati</taxon>
        <taxon>Bacteroidota</taxon>
        <taxon>Cytophagia</taxon>
        <taxon>Cytophagales</taxon>
        <taxon>Hymenobacteraceae</taxon>
        <taxon>Nibribacter</taxon>
    </lineage>
</organism>
<keyword evidence="3" id="KW-0057">Aromatic amino acid biosynthesis</keyword>
<proteinExistence type="inferred from homology"/>
<keyword evidence="3" id="KW-0822">Tryptophan biosynthesis</keyword>
<name>A0ABP8FAQ2_9BACT</name>
<comment type="catalytic activity">
    <reaction evidence="3">
        <text>N-(5-phospho-beta-D-ribosyl)anthranilate + diphosphate = 5-phospho-alpha-D-ribose 1-diphosphate + anthranilate</text>
        <dbReference type="Rhea" id="RHEA:11768"/>
        <dbReference type="ChEBI" id="CHEBI:16567"/>
        <dbReference type="ChEBI" id="CHEBI:18277"/>
        <dbReference type="ChEBI" id="CHEBI:33019"/>
        <dbReference type="ChEBI" id="CHEBI:58017"/>
        <dbReference type="EC" id="2.4.2.18"/>
    </reaction>
</comment>
<keyword evidence="3" id="KW-0479">Metal-binding</keyword>
<feature type="domain" description="Glycosyl transferase family 3" evidence="4">
    <location>
        <begin position="83"/>
        <end position="329"/>
    </location>
</feature>
<feature type="binding site" evidence="3">
    <location>
        <position position="89"/>
    </location>
    <ligand>
        <name>5-phospho-alpha-D-ribose 1-diphosphate</name>
        <dbReference type="ChEBI" id="CHEBI:58017"/>
    </ligand>
</feature>
<feature type="binding site" evidence="3">
    <location>
        <position position="97"/>
    </location>
    <ligand>
        <name>5-phospho-alpha-D-ribose 1-diphosphate</name>
        <dbReference type="ChEBI" id="CHEBI:58017"/>
    </ligand>
</feature>
<dbReference type="PANTHER" id="PTHR43285:SF2">
    <property type="entry name" value="ANTHRANILATE PHOSPHORIBOSYLTRANSFERASE"/>
    <property type="match status" value="1"/>
</dbReference>
<dbReference type="InterPro" id="IPR017459">
    <property type="entry name" value="Glycosyl_Trfase_fam3_N_dom"/>
</dbReference>
<dbReference type="HAMAP" id="MF_00211">
    <property type="entry name" value="TrpD"/>
    <property type="match status" value="1"/>
</dbReference>
<dbReference type="InterPro" id="IPR005940">
    <property type="entry name" value="Anthranilate_Pribosyl_Tfrase"/>
</dbReference>
<dbReference type="Gene3D" id="3.40.1030.10">
    <property type="entry name" value="Nucleoside phosphorylase/phosphoribosyltransferase catalytic domain"/>
    <property type="match status" value="1"/>
</dbReference>